<name>H0EM68_GLAL7</name>
<dbReference type="InParanoid" id="H0EM68"/>
<proteinExistence type="predicted"/>
<evidence type="ECO:0000313" key="2">
    <source>
        <dbReference type="Proteomes" id="UP000005446"/>
    </source>
</evidence>
<organism evidence="1 2">
    <name type="scientific">Glarea lozoyensis (strain ATCC 74030 / MF5533)</name>
    <dbReference type="NCBI Taxonomy" id="1104152"/>
    <lineage>
        <taxon>Eukaryota</taxon>
        <taxon>Fungi</taxon>
        <taxon>Dikarya</taxon>
        <taxon>Ascomycota</taxon>
        <taxon>Pezizomycotina</taxon>
        <taxon>Leotiomycetes</taxon>
        <taxon>Helotiales</taxon>
        <taxon>Helotiaceae</taxon>
        <taxon>Glarea</taxon>
    </lineage>
</organism>
<dbReference type="AlphaFoldDB" id="H0EM68"/>
<dbReference type="EMBL" id="AGUE01000083">
    <property type="protein sequence ID" value="EHL00412.1"/>
    <property type="molecule type" value="Genomic_DNA"/>
</dbReference>
<keyword evidence="2" id="KW-1185">Reference proteome</keyword>
<protein>
    <submittedName>
        <fullName evidence="1">Uncharacterized protein</fullName>
    </submittedName>
</protein>
<sequence>MNNPPQQRHLLFINLTPNPLHPIHHANRAHNPRTPTHSPNPLNMIPRRPIHTPLQEQHQSQPRKHQTQYRPAISSCIRGTKCWKSVLLYDAGTDKKWQKEILLFKFWDLQNETDTQ</sequence>
<reference evidence="1 2" key="1">
    <citation type="journal article" date="2012" name="Eukaryot. Cell">
        <title>Genome sequence of the fungus Glarea lozoyensis: the first genome sequence of a species from the Helotiaceae family.</title>
        <authorList>
            <person name="Youssar L."/>
            <person name="Gruening B.A."/>
            <person name="Erxleben A."/>
            <person name="Guenther S."/>
            <person name="Huettel W."/>
        </authorList>
    </citation>
    <scope>NUCLEOTIDE SEQUENCE [LARGE SCALE GENOMIC DNA]</scope>
    <source>
        <strain evidence="2">ATCC 74030 / MF5533</strain>
    </source>
</reference>
<gene>
    <name evidence="1" type="ORF">M7I_3697</name>
</gene>
<dbReference type="HOGENOM" id="CLU_2097118_0_0_1"/>
<evidence type="ECO:0000313" key="1">
    <source>
        <dbReference type="EMBL" id="EHL00412.1"/>
    </source>
</evidence>
<accession>H0EM68</accession>
<comment type="caution">
    <text evidence="1">The sequence shown here is derived from an EMBL/GenBank/DDBJ whole genome shotgun (WGS) entry which is preliminary data.</text>
</comment>
<dbReference type="Proteomes" id="UP000005446">
    <property type="component" value="Unassembled WGS sequence"/>
</dbReference>